<accession>A0A8T2VBT5</accession>
<dbReference type="AlphaFoldDB" id="A0A8T2VBT5"/>
<gene>
    <name evidence="1" type="ORF">KP509_01G029000</name>
</gene>
<keyword evidence="2" id="KW-1185">Reference proteome</keyword>
<evidence type="ECO:0000313" key="1">
    <source>
        <dbReference type="EMBL" id="KAH7445927.1"/>
    </source>
</evidence>
<name>A0A8T2VBT5_CERRI</name>
<sequence length="48" mass="5348">MPQRLLLGTEGRVGMKIILTIISAYFAHVKAPPTSLTVVICMYIYFSC</sequence>
<evidence type="ECO:0000313" key="2">
    <source>
        <dbReference type="Proteomes" id="UP000825935"/>
    </source>
</evidence>
<dbReference type="EMBL" id="CM035406">
    <property type="protein sequence ID" value="KAH7445927.1"/>
    <property type="molecule type" value="Genomic_DNA"/>
</dbReference>
<organism evidence="1 2">
    <name type="scientific">Ceratopteris richardii</name>
    <name type="common">Triangle waterfern</name>
    <dbReference type="NCBI Taxonomy" id="49495"/>
    <lineage>
        <taxon>Eukaryota</taxon>
        <taxon>Viridiplantae</taxon>
        <taxon>Streptophyta</taxon>
        <taxon>Embryophyta</taxon>
        <taxon>Tracheophyta</taxon>
        <taxon>Polypodiopsida</taxon>
        <taxon>Polypodiidae</taxon>
        <taxon>Polypodiales</taxon>
        <taxon>Pteridineae</taxon>
        <taxon>Pteridaceae</taxon>
        <taxon>Parkerioideae</taxon>
        <taxon>Ceratopteris</taxon>
    </lineage>
</organism>
<dbReference type="Proteomes" id="UP000825935">
    <property type="component" value="Chromosome 1"/>
</dbReference>
<comment type="caution">
    <text evidence="1">The sequence shown here is derived from an EMBL/GenBank/DDBJ whole genome shotgun (WGS) entry which is preliminary data.</text>
</comment>
<reference evidence="1" key="1">
    <citation type="submission" date="2021-08" db="EMBL/GenBank/DDBJ databases">
        <title>WGS assembly of Ceratopteris richardii.</title>
        <authorList>
            <person name="Marchant D.B."/>
            <person name="Chen G."/>
            <person name="Jenkins J."/>
            <person name="Shu S."/>
            <person name="Leebens-Mack J."/>
            <person name="Grimwood J."/>
            <person name="Schmutz J."/>
            <person name="Soltis P."/>
            <person name="Soltis D."/>
            <person name="Chen Z.-H."/>
        </authorList>
    </citation>
    <scope>NUCLEOTIDE SEQUENCE</scope>
    <source>
        <strain evidence="1">Whitten #5841</strain>
        <tissue evidence="1">Leaf</tissue>
    </source>
</reference>
<protein>
    <submittedName>
        <fullName evidence="1">Uncharacterized protein</fullName>
    </submittedName>
</protein>
<proteinExistence type="predicted"/>